<name>A0AAT9GC56_9RICK</name>
<dbReference type="AlphaFoldDB" id="A0AAT9GC56"/>
<organism evidence="1">
    <name type="scientific">Wolbachia endosymbiont of Sergentomyia squamirostris</name>
    <dbReference type="NCBI Taxonomy" id="3113640"/>
    <lineage>
        <taxon>Bacteria</taxon>
        <taxon>Pseudomonadati</taxon>
        <taxon>Pseudomonadota</taxon>
        <taxon>Alphaproteobacteria</taxon>
        <taxon>Rickettsiales</taxon>
        <taxon>Anaplasmataceae</taxon>
        <taxon>Wolbachieae</taxon>
        <taxon>Wolbachia</taxon>
    </lineage>
</organism>
<evidence type="ECO:0000313" key="1">
    <source>
        <dbReference type="EMBL" id="BFD47435.1"/>
    </source>
</evidence>
<reference evidence="1" key="1">
    <citation type="submission" date="2024-01" db="EMBL/GenBank/DDBJ databases">
        <title>Sequencing the genomes of a sandfly, Sergentomyia squamirostris, and its two endosymbionts.</title>
        <authorList>
            <person name="Itokawa K."/>
            <person name="Sanjoba C."/>
        </authorList>
    </citation>
    <scope>NUCLEOTIDE SEQUENCE</scope>
    <source>
        <strain evidence="1">WSSQ</strain>
    </source>
</reference>
<proteinExistence type="predicted"/>
<sequence>MIRDIFFNLLPLVRSGVIPVLDTGIQFLLHCHLMYSFAIKLSGSQCLDTGMTEEETGMTEGETGMTEGI</sequence>
<accession>A0AAT9GC56</accession>
<gene>
    <name evidence="1" type="ORF">DMENIID0003_05090</name>
</gene>
<dbReference type="EMBL" id="AP029172">
    <property type="protein sequence ID" value="BFD47435.1"/>
    <property type="molecule type" value="Genomic_DNA"/>
</dbReference>
<protein>
    <submittedName>
        <fullName evidence="1">Uncharacterized protein</fullName>
    </submittedName>
</protein>